<gene>
    <name evidence="1" type="ORF">DK846_07830</name>
</gene>
<dbReference type="Gene3D" id="3.40.50.12580">
    <property type="match status" value="1"/>
</dbReference>
<dbReference type="GeneID" id="97548443"/>
<protein>
    <recommendedName>
        <fullName evidence="3">UDP-N-acetylglucosamine 2-epimerase domain-containing protein</fullName>
    </recommendedName>
</protein>
<dbReference type="RefSeq" id="WP_109968360.1">
    <property type="nucleotide sequence ID" value="NZ_CP176093.1"/>
</dbReference>
<evidence type="ECO:0000313" key="1">
    <source>
        <dbReference type="EMBL" id="PWR72848.1"/>
    </source>
</evidence>
<evidence type="ECO:0000313" key="2">
    <source>
        <dbReference type="Proteomes" id="UP000245657"/>
    </source>
</evidence>
<dbReference type="EMBL" id="QGMY01000006">
    <property type="protein sequence ID" value="PWR72848.1"/>
    <property type="molecule type" value="Genomic_DNA"/>
</dbReference>
<comment type="caution">
    <text evidence="1">The sequence shown here is derived from an EMBL/GenBank/DDBJ whole genome shotgun (WGS) entry which is preliminary data.</text>
</comment>
<keyword evidence="2" id="KW-1185">Reference proteome</keyword>
<dbReference type="SUPFAM" id="SSF53756">
    <property type="entry name" value="UDP-Glycosyltransferase/glycogen phosphorylase"/>
    <property type="match status" value="1"/>
</dbReference>
<dbReference type="AlphaFoldDB" id="A0A2V2N8L5"/>
<organism evidence="1 2">
    <name type="scientific">Methanospirillum lacunae</name>
    <dbReference type="NCBI Taxonomy" id="668570"/>
    <lineage>
        <taxon>Archaea</taxon>
        <taxon>Methanobacteriati</taxon>
        <taxon>Methanobacteriota</taxon>
        <taxon>Stenosarchaea group</taxon>
        <taxon>Methanomicrobia</taxon>
        <taxon>Methanomicrobiales</taxon>
        <taxon>Methanospirillaceae</taxon>
        <taxon>Methanospirillum</taxon>
    </lineage>
</organism>
<reference evidence="1 2" key="1">
    <citation type="submission" date="2018-05" db="EMBL/GenBank/DDBJ databases">
        <title>Draft genome of Methanospirillum lacunae Ki8-1.</title>
        <authorList>
            <person name="Dueholm M.S."/>
            <person name="Nielsen P.H."/>
            <person name="Bakmann L.F."/>
            <person name="Otzen D.E."/>
        </authorList>
    </citation>
    <scope>NUCLEOTIDE SEQUENCE [LARGE SCALE GENOMIC DNA]</scope>
    <source>
        <strain evidence="1 2">Ki8-1</strain>
    </source>
</reference>
<dbReference type="InterPro" id="IPR043148">
    <property type="entry name" value="TagF_C"/>
</dbReference>
<sequence length="528" mass="61880">MPAWTIPDKKIVAIIKSIEDAYDTNSLIIFGVNYWPLIRLEIREQLINQEKFNFNKTEKSESVIKTKGKPSNLWKKIKSFYVLWEKIFHECLFRCRGIKKISGTRTDCLFLTLDGDHREILNDKKYSAEFDPLIQQIPANIKVKKILYDCGRHNENSYYIPAHGVNPKGYPIQFIILKKYFKVKTWKSINIDILNQVISQETNGLVRLEKEVIVDKITSLLTYSRFFCHAFHQIKPKIVFMSTYYNVAWMGAILAARKMNILTVDVQHGCQGKIHYMYSFWSKTPKEGYDLLPQFFWVWSEYFARVHREWIPSDCSKHKVIIGGHFWMYKWINSNFNHFNPECNLFFNELSSYEKIILVTVDYTNPPILPHLLDAIKKTSGRWMWLIRLHPLLKSNLYDFLNFFSSNGIVNVEIEKTNTYPLYPLLEKVDHHVSYMSTVSFEAAAFEKPTTIIHNVGFVNMYKFIQSGNFSYADSSEELISSIEHPISDFEDLKKILNVNFVDSNIALNNLFKEAGISCHLTLKENNQ</sequence>
<evidence type="ECO:0008006" key="3">
    <source>
        <dbReference type="Google" id="ProtNLM"/>
    </source>
</evidence>
<name>A0A2V2N8L5_9EURY</name>
<proteinExistence type="predicted"/>
<accession>A0A2V2N8L5</accession>
<dbReference type="Proteomes" id="UP000245657">
    <property type="component" value="Unassembled WGS sequence"/>
</dbReference>